<name>A0ABY4B0Y2_9BACT</name>
<evidence type="ECO:0000313" key="1">
    <source>
        <dbReference type="EMBL" id="UOE32808.1"/>
    </source>
</evidence>
<organism evidence="1 2">
    <name type="scientific">Hymenobacter monticola</name>
    <dbReference type="NCBI Taxonomy" id="1705399"/>
    <lineage>
        <taxon>Bacteria</taxon>
        <taxon>Pseudomonadati</taxon>
        <taxon>Bacteroidota</taxon>
        <taxon>Cytophagia</taxon>
        <taxon>Cytophagales</taxon>
        <taxon>Hymenobacteraceae</taxon>
        <taxon>Hymenobacter</taxon>
    </lineage>
</organism>
<proteinExistence type="predicted"/>
<keyword evidence="2" id="KW-1185">Reference proteome</keyword>
<dbReference type="RefSeq" id="WP_243512026.1">
    <property type="nucleotide sequence ID" value="NZ_CP094534.1"/>
</dbReference>
<gene>
    <name evidence="1" type="ORF">MTP16_16935</name>
</gene>
<evidence type="ECO:0000313" key="2">
    <source>
        <dbReference type="Proteomes" id="UP000831390"/>
    </source>
</evidence>
<protein>
    <recommendedName>
        <fullName evidence="3">Ribbon-helix-helix protein, CopG family</fullName>
    </recommendedName>
</protein>
<sequence>MTHTNKDAITRFRLPQQLLTAAQETARERRETLSTVLRHYLEAYASSQPVKQTE</sequence>
<reference evidence="1 2" key="1">
    <citation type="submission" date="2022-03" db="EMBL/GenBank/DDBJ databases">
        <title>Hymenobactersp. isolated from the air.</title>
        <authorList>
            <person name="Won M."/>
            <person name="Kwon S.-W."/>
        </authorList>
    </citation>
    <scope>NUCLEOTIDE SEQUENCE [LARGE SCALE GENOMIC DNA]</scope>
    <source>
        <strain evidence="1 2">KACC 22596</strain>
    </source>
</reference>
<dbReference type="Proteomes" id="UP000831390">
    <property type="component" value="Chromosome"/>
</dbReference>
<dbReference type="EMBL" id="CP094534">
    <property type="protein sequence ID" value="UOE32808.1"/>
    <property type="molecule type" value="Genomic_DNA"/>
</dbReference>
<evidence type="ECO:0008006" key="3">
    <source>
        <dbReference type="Google" id="ProtNLM"/>
    </source>
</evidence>
<accession>A0ABY4B0Y2</accession>